<feature type="domain" description="Nodulin-like" evidence="5">
    <location>
        <begin position="8"/>
        <end position="110"/>
    </location>
</feature>
<dbReference type="PANTHER" id="PTHR21576">
    <property type="entry name" value="UNCHARACTERIZED NODULIN-LIKE PROTEIN"/>
    <property type="match status" value="1"/>
</dbReference>
<gene>
    <name evidence="6" type="ORF">TIFTF001_038771</name>
</gene>
<dbReference type="Pfam" id="PF06813">
    <property type="entry name" value="Nodulin-like"/>
    <property type="match status" value="1"/>
</dbReference>
<evidence type="ECO:0000313" key="7">
    <source>
        <dbReference type="Proteomes" id="UP001187192"/>
    </source>
</evidence>
<proteinExistence type="predicted"/>
<evidence type="ECO:0000256" key="1">
    <source>
        <dbReference type="ARBA" id="ARBA00004141"/>
    </source>
</evidence>
<comment type="caution">
    <text evidence="6">The sequence shown here is derived from an EMBL/GenBank/DDBJ whole genome shotgun (WGS) entry which is preliminary data.</text>
</comment>
<evidence type="ECO:0000256" key="4">
    <source>
        <dbReference type="ARBA" id="ARBA00023136"/>
    </source>
</evidence>
<comment type="subcellular location">
    <subcellularLocation>
        <location evidence="1">Membrane</location>
        <topology evidence="1">Multi-pass membrane protein</topology>
    </subcellularLocation>
</comment>
<dbReference type="AlphaFoldDB" id="A0AA88JE86"/>
<dbReference type="Proteomes" id="UP001187192">
    <property type="component" value="Unassembled WGS sequence"/>
</dbReference>
<dbReference type="InterPro" id="IPR010658">
    <property type="entry name" value="Nodulin-like"/>
</dbReference>
<evidence type="ECO:0000313" key="6">
    <source>
        <dbReference type="EMBL" id="GMN69727.1"/>
    </source>
</evidence>
<evidence type="ECO:0000259" key="5">
    <source>
        <dbReference type="Pfam" id="PF06813"/>
    </source>
</evidence>
<organism evidence="6 7">
    <name type="scientific">Ficus carica</name>
    <name type="common">Common fig</name>
    <dbReference type="NCBI Taxonomy" id="3494"/>
    <lineage>
        <taxon>Eukaryota</taxon>
        <taxon>Viridiplantae</taxon>
        <taxon>Streptophyta</taxon>
        <taxon>Embryophyta</taxon>
        <taxon>Tracheophyta</taxon>
        <taxon>Spermatophyta</taxon>
        <taxon>Magnoliopsida</taxon>
        <taxon>eudicotyledons</taxon>
        <taxon>Gunneridae</taxon>
        <taxon>Pentapetalae</taxon>
        <taxon>rosids</taxon>
        <taxon>fabids</taxon>
        <taxon>Rosales</taxon>
        <taxon>Moraceae</taxon>
        <taxon>Ficeae</taxon>
        <taxon>Ficus</taxon>
    </lineage>
</organism>
<keyword evidence="7" id="KW-1185">Reference proteome</keyword>
<sequence length="112" mass="12437">MAFASHLIIFFKDLGANLGLLSGLINEFTSPWVVLLLGALLNLFDNLMIYLDVAKKIPEPKVWQMCIFNGADSRAFSNTGALVTLVKIFRERRGFVLRIQKGYLGLSGAMTN</sequence>
<reference evidence="6" key="1">
    <citation type="submission" date="2023-07" db="EMBL/GenBank/DDBJ databases">
        <title>draft genome sequence of fig (Ficus carica).</title>
        <authorList>
            <person name="Takahashi T."/>
            <person name="Nishimura K."/>
        </authorList>
    </citation>
    <scope>NUCLEOTIDE SEQUENCE</scope>
</reference>
<keyword evidence="3" id="KW-1133">Transmembrane helix</keyword>
<evidence type="ECO:0000256" key="3">
    <source>
        <dbReference type="ARBA" id="ARBA00022989"/>
    </source>
</evidence>
<keyword evidence="4" id="KW-0472">Membrane</keyword>
<dbReference type="PANTHER" id="PTHR21576:SF84">
    <property type="entry name" value="FAMILY PROTEIN, PUTATIVE, EXPRESSED-RELATED"/>
    <property type="match status" value="1"/>
</dbReference>
<evidence type="ECO:0000256" key="2">
    <source>
        <dbReference type="ARBA" id="ARBA00022692"/>
    </source>
</evidence>
<name>A0AA88JE86_FICCA</name>
<dbReference type="EMBL" id="BTGU01000917">
    <property type="protein sequence ID" value="GMN69727.1"/>
    <property type="molecule type" value="Genomic_DNA"/>
</dbReference>
<accession>A0AA88JE86</accession>
<protein>
    <recommendedName>
        <fullName evidence="5">Nodulin-like domain-containing protein</fullName>
    </recommendedName>
</protein>
<dbReference type="GO" id="GO:0016020">
    <property type="term" value="C:membrane"/>
    <property type="evidence" value="ECO:0007669"/>
    <property type="project" value="UniProtKB-SubCell"/>
</dbReference>
<keyword evidence="2" id="KW-0812">Transmembrane</keyword>